<dbReference type="Pfam" id="PF03205">
    <property type="entry name" value="MobB"/>
    <property type="match status" value="1"/>
</dbReference>
<reference evidence="2 3" key="1">
    <citation type="journal article" date="2015" name="Genome Announc.">
        <title>Expanding the biotechnology potential of lactobacilli through comparative genomics of 213 strains and associated genera.</title>
        <authorList>
            <person name="Sun Z."/>
            <person name="Harris H.M."/>
            <person name="McCann A."/>
            <person name="Guo C."/>
            <person name="Argimon S."/>
            <person name="Zhang W."/>
            <person name="Yang X."/>
            <person name="Jeffery I.B."/>
            <person name="Cooney J.C."/>
            <person name="Kagawa T.F."/>
            <person name="Liu W."/>
            <person name="Song Y."/>
            <person name="Salvetti E."/>
            <person name="Wrobel A."/>
            <person name="Rasinkangas P."/>
            <person name="Parkhill J."/>
            <person name="Rea M.C."/>
            <person name="O'Sullivan O."/>
            <person name="Ritari J."/>
            <person name="Douillard F.P."/>
            <person name="Paul Ross R."/>
            <person name="Yang R."/>
            <person name="Briner A.E."/>
            <person name="Felis G.E."/>
            <person name="de Vos W.M."/>
            <person name="Barrangou R."/>
            <person name="Klaenhammer T.R."/>
            <person name="Caufield P.W."/>
            <person name="Cui Y."/>
            <person name="Zhang H."/>
            <person name="O'Toole P.W."/>
        </authorList>
    </citation>
    <scope>NUCLEOTIDE SEQUENCE [LARGE SCALE GENOMIC DNA]</scope>
    <source>
        <strain evidence="2 3">DSM 14857</strain>
    </source>
</reference>
<dbReference type="SUPFAM" id="SSF52540">
    <property type="entry name" value="P-loop containing nucleoside triphosphate hydrolases"/>
    <property type="match status" value="1"/>
</dbReference>
<accession>A0A0R1SQT4</accession>
<dbReference type="PANTHER" id="PTHR40072">
    <property type="entry name" value="MOLYBDOPTERIN-GUANINE DINUCLEOTIDE BIOSYNTHESIS ADAPTER PROTEIN-RELATED"/>
    <property type="match status" value="1"/>
</dbReference>
<dbReference type="EMBL" id="AZFA01000005">
    <property type="protein sequence ID" value="KRL67499.1"/>
    <property type="molecule type" value="Genomic_DNA"/>
</dbReference>
<proteinExistence type="predicted"/>
<dbReference type="AlphaFoldDB" id="A0A0R1SQT4"/>
<dbReference type="Gene3D" id="3.40.50.300">
    <property type="entry name" value="P-loop containing nucleotide triphosphate hydrolases"/>
    <property type="match status" value="1"/>
</dbReference>
<protein>
    <submittedName>
        <fullName evidence="2">Molybdopterin-guanine dinucleotide biosynthesis protein MobB</fullName>
    </submittedName>
</protein>
<evidence type="ECO:0000313" key="2">
    <source>
        <dbReference type="EMBL" id="KRL67499.1"/>
    </source>
</evidence>
<dbReference type="PANTHER" id="PTHR40072:SF1">
    <property type="entry name" value="MOLYBDOPTERIN-GUANINE DINUCLEOTIDE BIOSYNTHESIS ADAPTER PROTEIN"/>
    <property type="match status" value="1"/>
</dbReference>
<dbReference type="STRING" id="1423815.FC27_GL001815"/>
<dbReference type="Proteomes" id="UP000051647">
    <property type="component" value="Unassembled WGS sequence"/>
</dbReference>
<dbReference type="OrthoDB" id="9786803at2"/>
<dbReference type="GO" id="GO:0006777">
    <property type="term" value="P:Mo-molybdopterin cofactor biosynthetic process"/>
    <property type="evidence" value="ECO:0007669"/>
    <property type="project" value="InterPro"/>
</dbReference>
<organism evidence="2 3">
    <name type="scientific">Companilactobacillus versmoldensis DSM 14857 = KCTC 3814</name>
    <dbReference type="NCBI Taxonomy" id="1423815"/>
    <lineage>
        <taxon>Bacteria</taxon>
        <taxon>Bacillati</taxon>
        <taxon>Bacillota</taxon>
        <taxon>Bacilli</taxon>
        <taxon>Lactobacillales</taxon>
        <taxon>Lactobacillaceae</taxon>
        <taxon>Companilactobacillus</taxon>
    </lineage>
</organism>
<name>A0A0R1SQT4_9LACO</name>
<comment type="caution">
    <text evidence="2">The sequence shown here is derived from an EMBL/GenBank/DDBJ whole genome shotgun (WGS) entry which is preliminary data.</text>
</comment>
<dbReference type="InterPro" id="IPR052539">
    <property type="entry name" value="MGD_biosynthesis_adapter"/>
</dbReference>
<dbReference type="RefSeq" id="WP_010625410.1">
    <property type="nucleotide sequence ID" value="NZ_AZFA01000005.1"/>
</dbReference>
<gene>
    <name evidence="2" type="ORF">FC27_GL001815</name>
</gene>
<sequence>MVTTFQIVGHKKSGKTTLTNDFLQVGQQLGYQFAVVKHTHGPVDIPSDTDTGKFYQHSNDVLLLNDQQTIHYQRNIPTSAEAQVRQLQTTTTADFLIIEGLKELEYPKIVLLKADETMTAFGEISHIQHFVSLQKSTTTNDIQSLKDIDYRTKFITKFLKGIQ</sequence>
<keyword evidence="3" id="KW-1185">Reference proteome</keyword>
<feature type="domain" description="Molybdopterin-guanine dinucleotide biosynthesis protein B (MobB)" evidence="1">
    <location>
        <begin position="5"/>
        <end position="118"/>
    </location>
</feature>
<dbReference type="InterPro" id="IPR027417">
    <property type="entry name" value="P-loop_NTPase"/>
</dbReference>
<evidence type="ECO:0000259" key="1">
    <source>
        <dbReference type="Pfam" id="PF03205"/>
    </source>
</evidence>
<dbReference type="InterPro" id="IPR004435">
    <property type="entry name" value="MobB_dom"/>
</dbReference>
<dbReference type="GO" id="GO:0005525">
    <property type="term" value="F:GTP binding"/>
    <property type="evidence" value="ECO:0007669"/>
    <property type="project" value="InterPro"/>
</dbReference>
<evidence type="ECO:0000313" key="3">
    <source>
        <dbReference type="Proteomes" id="UP000051647"/>
    </source>
</evidence>
<dbReference type="PATRIC" id="fig|1423815.3.peg.1858"/>
<dbReference type="eggNOG" id="COG1763">
    <property type="taxonomic scope" value="Bacteria"/>
</dbReference>